<gene>
    <name evidence="1" type="ORF">KME15_16560</name>
</gene>
<dbReference type="Proteomes" id="UP000757435">
    <property type="component" value="Unassembled WGS sequence"/>
</dbReference>
<evidence type="ECO:0000313" key="1">
    <source>
        <dbReference type="EMBL" id="MBW4660289.1"/>
    </source>
</evidence>
<reference evidence="1" key="1">
    <citation type="submission" date="2021-05" db="EMBL/GenBank/DDBJ databases">
        <authorList>
            <person name="Pietrasiak N."/>
            <person name="Ward R."/>
            <person name="Stajich J.E."/>
            <person name="Kurbessoian T."/>
        </authorList>
    </citation>
    <scope>NUCLEOTIDE SEQUENCE</scope>
    <source>
        <strain evidence="1">UHER 2000/2452</strain>
    </source>
</reference>
<accession>A0A951UNY6</accession>
<organism evidence="1 2">
    <name type="scientific">Drouetiella hepatica Uher 2000/2452</name>
    <dbReference type="NCBI Taxonomy" id="904376"/>
    <lineage>
        <taxon>Bacteria</taxon>
        <taxon>Bacillati</taxon>
        <taxon>Cyanobacteriota</taxon>
        <taxon>Cyanophyceae</taxon>
        <taxon>Oculatellales</taxon>
        <taxon>Oculatellaceae</taxon>
        <taxon>Drouetiella</taxon>
    </lineage>
</organism>
<dbReference type="EMBL" id="JAHHHD010000019">
    <property type="protein sequence ID" value="MBW4660289.1"/>
    <property type="molecule type" value="Genomic_DNA"/>
</dbReference>
<evidence type="ECO:0000313" key="2">
    <source>
        <dbReference type="Proteomes" id="UP000757435"/>
    </source>
</evidence>
<proteinExistence type="predicted"/>
<name>A0A951UNY6_9CYAN</name>
<sequence>MSNPTQIASLKPKLTDSQIRLALYALDSALEPSGVFLEIDTSDLAPDLNYIQSLAPTARYQFALNLLQQQTV</sequence>
<comment type="caution">
    <text evidence="1">The sequence shown here is derived from an EMBL/GenBank/DDBJ whole genome shotgun (WGS) entry which is preliminary data.</text>
</comment>
<dbReference type="AlphaFoldDB" id="A0A951UNY6"/>
<protein>
    <submittedName>
        <fullName evidence="1">Uncharacterized protein</fullName>
    </submittedName>
</protein>
<reference evidence="1" key="2">
    <citation type="journal article" date="2022" name="Microbiol. Resour. Announc.">
        <title>Metagenome Sequencing to Explore Phylogenomics of Terrestrial Cyanobacteria.</title>
        <authorList>
            <person name="Ward R.D."/>
            <person name="Stajich J.E."/>
            <person name="Johansen J.R."/>
            <person name="Huntemann M."/>
            <person name="Clum A."/>
            <person name="Foster B."/>
            <person name="Foster B."/>
            <person name="Roux S."/>
            <person name="Palaniappan K."/>
            <person name="Varghese N."/>
            <person name="Mukherjee S."/>
            <person name="Reddy T.B.K."/>
            <person name="Daum C."/>
            <person name="Copeland A."/>
            <person name="Chen I.A."/>
            <person name="Ivanova N.N."/>
            <person name="Kyrpides N.C."/>
            <person name="Shapiro N."/>
            <person name="Eloe-Fadrosh E.A."/>
            <person name="Pietrasiak N."/>
        </authorList>
    </citation>
    <scope>NUCLEOTIDE SEQUENCE</scope>
    <source>
        <strain evidence="1">UHER 2000/2452</strain>
    </source>
</reference>